<evidence type="ECO:0000313" key="2">
    <source>
        <dbReference type="EMBL" id="GAA2769261.1"/>
    </source>
</evidence>
<evidence type="ECO:0000259" key="1">
    <source>
        <dbReference type="Pfam" id="PF19493"/>
    </source>
</evidence>
<gene>
    <name evidence="2" type="ORF">GCM10010104_03710</name>
</gene>
<dbReference type="Pfam" id="PF19493">
    <property type="entry name" value="Trypco1"/>
    <property type="match status" value="1"/>
</dbReference>
<feature type="domain" description="Trypsin-co-occurring" evidence="1">
    <location>
        <begin position="7"/>
        <end position="104"/>
    </location>
</feature>
<keyword evidence="3" id="KW-1185">Reference proteome</keyword>
<organism evidence="2 3">
    <name type="scientific">Streptomyces indiaensis</name>
    <dbReference type="NCBI Taxonomy" id="284033"/>
    <lineage>
        <taxon>Bacteria</taxon>
        <taxon>Bacillati</taxon>
        <taxon>Actinomycetota</taxon>
        <taxon>Actinomycetes</taxon>
        <taxon>Kitasatosporales</taxon>
        <taxon>Streptomycetaceae</taxon>
        <taxon>Streptomyces</taxon>
    </lineage>
</organism>
<evidence type="ECO:0000313" key="3">
    <source>
        <dbReference type="Proteomes" id="UP001501474"/>
    </source>
</evidence>
<dbReference type="RefSeq" id="WP_234847592.1">
    <property type="nucleotide sequence ID" value="NZ_BAAART010000006.1"/>
</dbReference>
<dbReference type="EMBL" id="BAAART010000006">
    <property type="protein sequence ID" value="GAA2769261.1"/>
    <property type="molecule type" value="Genomic_DNA"/>
</dbReference>
<reference evidence="2 3" key="1">
    <citation type="journal article" date="2019" name="Int. J. Syst. Evol. Microbiol.">
        <title>The Global Catalogue of Microorganisms (GCM) 10K type strain sequencing project: providing services to taxonomists for standard genome sequencing and annotation.</title>
        <authorList>
            <consortium name="The Broad Institute Genomics Platform"/>
            <consortium name="The Broad Institute Genome Sequencing Center for Infectious Disease"/>
            <person name="Wu L."/>
            <person name="Ma J."/>
        </authorList>
    </citation>
    <scope>NUCLEOTIDE SEQUENCE [LARGE SCALE GENOMIC DNA]</scope>
    <source>
        <strain evidence="2 3">JCM 3053</strain>
    </source>
</reference>
<sequence>MPELLRVPLESGGSVLVEVDNGPQAVVRVARPGGVVAEATETLERGLESVREAAHAVLAKVADLPRQPNKITLQFGLKLSAEAGVFLAKTAGEGSLTLTMEWDRQQPELLPITQAVADRHEAVAG</sequence>
<name>A0ABN3UY08_9ACTN</name>
<dbReference type="Proteomes" id="UP001501474">
    <property type="component" value="Unassembled WGS sequence"/>
</dbReference>
<dbReference type="InterPro" id="IPR045794">
    <property type="entry name" value="Trypco1"/>
</dbReference>
<accession>A0ABN3UY08</accession>
<comment type="caution">
    <text evidence="2">The sequence shown here is derived from an EMBL/GenBank/DDBJ whole genome shotgun (WGS) entry which is preliminary data.</text>
</comment>
<protein>
    <submittedName>
        <fullName evidence="2">CU044_2847 family protein</fullName>
    </submittedName>
</protein>
<dbReference type="NCBIfam" id="NF041216">
    <property type="entry name" value="CU044_2847_fam"/>
    <property type="match status" value="1"/>
</dbReference>
<proteinExistence type="predicted"/>